<dbReference type="FunCoup" id="H2ZHI0">
    <property type="interactions" value="738"/>
</dbReference>
<dbReference type="InterPro" id="IPR041507">
    <property type="entry name" value="UCH_C"/>
</dbReference>
<proteinExistence type="inferred from homology"/>
<keyword evidence="6 7" id="KW-0788">Thiol protease</keyword>
<name>H2ZHI0_CIOSA</name>
<comment type="similarity">
    <text evidence="2 7 10 11">Belongs to the peptidase C12 family.</text>
</comment>
<reference evidence="14" key="2">
    <citation type="submission" date="2025-08" db="UniProtKB">
        <authorList>
            <consortium name="Ensembl"/>
        </authorList>
    </citation>
    <scope>IDENTIFICATION</scope>
</reference>
<dbReference type="Proteomes" id="UP000007875">
    <property type="component" value="Unassembled WGS sequence"/>
</dbReference>
<evidence type="ECO:0000256" key="10">
    <source>
        <dbReference type="PROSITE-ProRule" id="PRU01393"/>
    </source>
</evidence>
<dbReference type="Pfam" id="PF01088">
    <property type="entry name" value="Peptidase_C12"/>
    <property type="match status" value="1"/>
</dbReference>
<dbReference type="GO" id="GO:0004843">
    <property type="term" value="F:cysteine-type deubiquitinase activity"/>
    <property type="evidence" value="ECO:0007669"/>
    <property type="project" value="UniProtKB-UniRule"/>
</dbReference>
<accession>H2ZHI0</accession>
<evidence type="ECO:0000256" key="3">
    <source>
        <dbReference type="ARBA" id="ARBA00022670"/>
    </source>
</evidence>
<evidence type="ECO:0000256" key="12">
    <source>
        <dbReference type="SAM" id="Coils"/>
    </source>
</evidence>
<dbReference type="GO" id="GO:0006511">
    <property type="term" value="P:ubiquitin-dependent protein catabolic process"/>
    <property type="evidence" value="ECO:0007669"/>
    <property type="project" value="UniProtKB-UniRule"/>
</dbReference>
<dbReference type="GO" id="GO:0016579">
    <property type="term" value="P:protein deubiquitination"/>
    <property type="evidence" value="ECO:0007669"/>
    <property type="project" value="InterPro"/>
</dbReference>
<dbReference type="AlphaFoldDB" id="H2ZHI0"/>
<dbReference type="PIRSF" id="PIRSF038120">
    <property type="entry name" value="Ubiquitinyl_hydrolase_UCH37"/>
    <property type="match status" value="1"/>
</dbReference>
<dbReference type="Gene3D" id="1.20.58.860">
    <property type="match status" value="1"/>
</dbReference>
<dbReference type="OMA" id="YIQYEIQ"/>
<dbReference type="eggNOG" id="KOG2778">
    <property type="taxonomic scope" value="Eukaryota"/>
</dbReference>
<evidence type="ECO:0000256" key="7">
    <source>
        <dbReference type="PIRNR" id="PIRNR038120"/>
    </source>
</evidence>
<evidence type="ECO:0000256" key="8">
    <source>
        <dbReference type="PIRSR" id="PIRSR038120-1"/>
    </source>
</evidence>
<dbReference type="PANTHER" id="PTHR10589">
    <property type="entry name" value="UBIQUITIN CARBOXYL-TERMINAL HYDROLASE"/>
    <property type="match status" value="1"/>
</dbReference>
<evidence type="ECO:0000256" key="1">
    <source>
        <dbReference type="ARBA" id="ARBA00000707"/>
    </source>
</evidence>
<keyword evidence="5 7" id="KW-0378">Hydrolase</keyword>
<dbReference type="InterPro" id="IPR017390">
    <property type="entry name" value="Ubiquitinyl_hydrolase_UCH37"/>
</dbReference>
<keyword evidence="12" id="KW-0175">Coiled coil</keyword>
<keyword evidence="15" id="KW-1185">Reference proteome</keyword>
<evidence type="ECO:0000256" key="9">
    <source>
        <dbReference type="PIRSR" id="PIRSR038120-2"/>
    </source>
</evidence>
<dbReference type="GO" id="GO:0005737">
    <property type="term" value="C:cytoplasm"/>
    <property type="evidence" value="ECO:0007669"/>
    <property type="project" value="TreeGrafter"/>
</dbReference>
<evidence type="ECO:0000259" key="13">
    <source>
        <dbReference type="PROSITE" id="PS52048"/>
    </source>
</evidence>
<evidence type="ECO:0000256" key="6">
    <source>
        <dbReference type="ARBA" id="ARBA00022807"/>
    </source>
</evidence>
<feature type="site" description="Important for enzyme activity" evidence="9 10">
    <location>
        <position position="177"/>
    </location>
</feature>
<dbReference type="PROSITE" id="PS52049">
    <property type="entry name" value="ULD"/>
    <property type="match status" value="1"/>
</dbReference>
<dbReference type="PANTHER" id="PTHR10589:SF16">
    <property type="entry name" value="UBIQUITIN CARBOXYL-TERMINAL HYDROLASE ISOZYME L5"/>
    <property type="match status" value="1"/>
</dbReference>
<evidence type="ECO:0000313" key="14">
    <source>
        <dbReference type="Ensembl" id="ENSCSAVP00000017046.1"/>
    </source>
</evidence>
<dbReference type="SUPFAM" id="SSF54001">
    <property type="entry name" value="Cysteine proteinases"/>
    <property type="match status" value="1"/>
</dbReference>
<dbReference type="Pfam" id="PF18031">
    <property type="entry name" value="UCH_C"/>
    <property type="match status" value="1"/>
</dbReference>
<comment type="catalytic activity">
    <reaction evidence="1 7 10 11">
        <text>Thiol-dependent hydrolysis of ester, thioester, amide, peptide and isopeptide bonds formed by the C-terminal Gly of ubiquitin (a 76-residue protein attached to proteins as an intracellular targeting signal).</text>
        <dbReference type="EC" id="3.4.19.12"/>
    </reaction>
</comment>
<reference evidence="14" key="3">
    <citation type="submission" date="2025-09" db="UniProtKB">
        <authorList>
            <consortium name="Ensembl"/>
        </authorList>
    </citation>
    <scope>IDENTIFICATION</scope>
</reference>
<feature type="domain" description="UCH catalytic" evidence="13">
    <location>
        <begin position="6"/>
        <end position="223"/>
    </location>
</feature>
<evidence type="ECO:0000256" key="4">
    <source>
        <dbReference type="ARBA" id="ARBA00022786"/>
    </source>
</evidence>
<keyword evidence="3 7" id="KW-0645">Protease</keyword>
<evidence type="ECO:0000256" key="2">
    <source>
        <dbReference type="ARBA" id="ARBA00009326"/>
    </source>
</evidence>
<dbReference type="FunFam" id="3.40.532.10:FF:000009">
    <property type="entry name" value="Ubiquitin carboxyl-terminal hydrolase"/>
    <property type="match status" value="1"/>
</dbReference>
<dbReference type="EC" id="3.4.19.12" evidence="7 11"/>
<evidence type="ECO:0000313" key="15">
    <source>
        <dbReference type="Proteomes" id="UP000007875"/>
    </source>
</evidence>
<dbReference type="GeneTree" id="ENSGT00940000155195"/>
<dbReference type="STRING" id="51511.ENSCSAVP00000017046"/>
<dbReference type="InterPro" id="IPR038765">
    <property type="entry name" value="Papain-like_cys_pep_sf"/>
</dbReference>
<feature type="active site" description="Proton donor" evidence="8 10">
    <location>
        <position position="162"/>
    </location>
</feature>
<dbReference type="InterPro" id="IPR036959">
    <property type="entry name" value="Peptidase_C12_UCH_sf"/>
</dbReference>
<dbReference type="PROSITE" id="PS52048">
    <property type="entry name" value="UCH_DOMAIN"/>
    <property type="match status" value="1"/>
</dbReference>
<feature type="active site" description="Nucleophile" evidence="8 10">
    <location>
        <position position="87"/>
    </location>
</feature>
<dbReference type="Ensembl" id="ENSCSAVT00000017229.1">
    <property type="protein sequence ID" value="ENSCSAVP00000017046.1"/>
    <property type="gene ID" value="ENSCSAVG00000010026.1"/>
</dbReference>
<sequence length="323" mass="36681">MSSAGEWCLIESDPGVFSALIKDFGVQGIQVEEICSLDSDSFKDLKPVHGLIFLFKYDQEIQTEGTVLEDTLQSDIFFAKQVISNACATQAIINILLNTKHDDVILGSTLDAFKNFTQYFDAGMRGLALSNSKVIQQVHNSFARQQVFEYDEKASKSEDSYHFVGYVPVNGHVLELDGLKGGPVDHGAIEGDDWIETVRPIIQKRIQRYTSGEIHFNLMAVISDKKMLLEKKIEKLTTCIDGYNEDITDQDEKVPLEVLHNELEQCKRVLDEENLKRQRNQVENIRRKHNYLPFIIEMIRILAAEKKLLPLVELAKKKSSKSS</sequence>
<dbReference type="CDD" id="cd09617">
    <property type="entry name" value="Peptidase_C12_UCH37_BAP1"/>
    <property type="match status" value="1"/>
</dbReference>
<feature type="site" description="Transition state stabilizer" evidence="10">
    <location>
        <position position="81"/>
    </location>
</feature>
<feature type="coiled-coil region" evidence="12">
    <location>
        <begin position="256"/>
        <end position="288"/>
    </location>
</feature>
<dbReference type="InParanoid" id="H2ZHI0"/>
<organism evidence="14 15">
    <name type="scientific">Ciona savignyi</name>
    <name type="common">Pacific transparent sea squirt</name>
    <dbReference type="NCBI Taxonomy" id="51511"/>
    <lineage>
        <taxon>Eukaryota</taxon>
        <taxon>Metazoa</taxon>
        <taxon>Chordata</taxon>
        <taxon>Tunicata</taxon>
        <taxon>Ascidiacea</taxon>
        <taxon>Phlebobranchia</taxon>
        <taxon>Cionidae</taxon>
        <taxon>Ciona</taxon>
    </lineage>
</organism>
<dbReference type="PRINTS" id="PR00707">
    <property type="entry name" value="UBCTHYDRLASE"/>
</dbReference>
<dbReference type="InterPro" id="IPR001578">
    <property type="entry name" value="Peptidase_C12_UCH"/>
</dbReference>
<reference evidence="15" key="1">
    <citation type="submission" date="2003-08" db="EMBL/GenBank/DDBJ databases">
        <authorList>
            <person name="Birren B."/>
            <person name="Nusbaum C."/>
            <person name="Abebe A."/>
            <person name="Abouelleil A."/>
            <person name="Adekoya E."/>
            <person name="Ait-zahra M."/>
            <person name="Allen N."/>
            <person name="Allen T."/>
            <person name="An P."/>
            <person name="Anderson M."/>
            <person name="Anderson S."/>
            <person name="Arachchi H."/>
            <person name="Armbruster J."/>
            <person name="Bachantsang P."/>
            <person name="Baldwin J."/>
            <person name="Barry A."/>
            <person name="Bayul T."/>
            <person name="Blitshsteyn B."/>
            <person name="Bloom T."/>
            <person name="Blye J."/>
            <person name="Boguslavskiy L."/>
            <person name="Borowsky M."/>
            <person name="Boukhgalter B."/>
            <person name="Brunache A."/>
            <person name="Butler J."/>
            <person name="Calixte N."/>
            <person name="Calvo S."/>
            <person name="Camarata J."/>
            <person name="Campo K."/>
            <person name="Chang J."/>
            <person name="Cheshatsang Y."/>
            <person name="Citroen M."/>
            <person name="Collymore A."/>
            <person name="Considine T."/>
            <person name="Cook A."/>
            <person name="Cooke P."/>
            <person name="Corum B."/>
            <person name="Cuomo C."/>
            <person name="David R."/>
            <person name="Dawoe T."/>
            <person name="Degray S."/>
            <person name="Dodge S."/>
            <person name="Dooley K."/>
            <person name="Dorje P."/>
            <person name="Dorjee K."/>
            <person name="Dorris L."/>
            <person name="Duffey N."/>
            <person name="Dupes A."/>
            <person name="Elkins T."/>
            <person name="Engels R."/>
            <person name="Erickson J."/>
            <person name="Farina A."/>
            <person name="Faro S."/>
            <person name="Ferreira P."/>
            <person name="Fischer H."/>
            <person name="Fitzgerald M."/>
            <person name="Foley K."/>
            <person name="Gage D."/>
            <person name="Galagan J."/>
            <person name="Gearin G."/>
            <person name="Gnerre S."/>
            <person name="Gnirke A."/>
            <person name="Goyette A."/>
            <person name="Graham J."/>
            <person name="Grandbois E."/>
            <person name="Gyaltsen K."/>
            <person name="Hafez N."/>
            <person name="Hagopian D."/>
            <person name="Hagos B."/>
            <person name="Hall J."/>
            <person name="Hatcher B."/>
            <person name="Heller A."/>
            <person name="Higgins H."/>
            <person name="Honan T."/>
            <person name="Horn A."/>
            <person name="Houde N."/>
            <person name="Hughes L."/>
            <person name="Hulme W."/>
            <person name="Husby E."/>
            <person name="Iliev I."/>
            <person name="Jaffe D."/>
            <person name="Jones C."/>
            <person name="Kamal M."/>
            <person name="Kamat A."/>
            <person name="Kamvysselis M."/>
            <person name="Karlsson E."/>
            <person name="Kells C."/>
            <person name="Kieu A."/>
            <person name="Kisner P."/>
            <person name="Kodira C."/>
            <person name="Kulbokas E."/>
            <person name="Labutti K."/>
            <person name="Lama D."/>
            <person name="Landers T."/>
            <person name="Leger J."/>
            <person name="Levine S."/>
            <person name="Lewis D."/>
            <person name="Lewis T."/>
            <person name="Lindblad-toh K."/>
            <person name="Liu X."/>
            <person name="Lokyitsang T."/>
            <person name="Lokyitsang Y."/>
            <person name="Lucien O."/>
            <person name="Lui A."/>
            <person name="Ma L.J."/>
            <person name="Mabbitt R."/>
            <person name="Macdonald J."/>
            <person name="Maclean C."/>
            <person name="Major J."/>
            <person name="Manning J."/>
            <person name="Marabella R."/>
            <person name="Maru K."/>
            <person name="Matthews C."/>
            <person name="Mauceli E."/>
            <person name="Mccarthy M."/>
            <person name="Mcdonough S."/>
            <person name="Mcghee T."/>
            <person name="Meldrim J."/>
            <person name="Meneus L."/>
            <person name="Mesirov J."/>
            <person name="Mihalev A."/>
            <person name="Mihova T."/>
            <person name="Mikkelsen T."/>
            <person name="Mlenga V."/>
            <person name="Moru K."/>
            <person name="Mozes J."/>
            <person name="Mulrain L."/>
            <person name="Munson G."/>
            <person name="Naylor J."/>
            <person name="Newes C."/>
            <person name="Nguyen C."/>
            <person name="Nguyen N."/>
            <person name="Nguyen T."/>
            <person name="Nicol R."/>
            <person name="Nielsen C."/>
            <person name="Nizzari M."/>
            <person name="Norbu C."/>
            <person name="Norbu N."/>
            <person name="O'donnell P."/>
            <person name="Okoawo O."/>
            <person name="O'leary S."/>
            <person name="Omotosho B."/>
            <person name="O'neill K."/>
            <person name="Osman S."/>
            <person name="Parker S."/>
            <person name="Perrin D."/>
            <person name="Phunkhang P."/>
            <person name="Piqani B."/>
            <person name="Purcell S."/>
            <person name="Rachupka T."/>
            <person name="Ramasamy U."/>
            <person name="Rameau R."/>
            <person name="Ray V."/>
            <person name="Raymond C."/>
            <person name="Retta R."/>
            <person name="Richardson S."/>
            <person name="Rise C."/>
            <person name="Rodriguez J."/>
            <person name="Rogers J."/>
            <person name="Rogov P."/>
            <person name="Rutman M."/>
            <person name="Schupbach R."/>
            <person name="Seaman C."/>
            <person name="Settipalli S."/>
            <person name="Sharpe T."/>
            <person name="Sheridan J."/>
            <person name="Sherpa N."/>
            <person name="Shi J."/>
            <person name="Smirnov S."/>
            <person name="Smith C."/>
            <person name="Sougnez C."/>
            <person name="Spencer B."/>
            <person name="Stalker J."/>
            <person name="Stange-thomann N."/>
            <person name="Stavropoulos S."/>
            <person name="Stetson K."/>
            <person name="Stone C."/>
            <person name="Stone S."/>
            <person name="Stubbs M."/>
            <person name="Talamas J."/>
            <person name="Tchuinga P."/>
            <person name="Tenzing P."/>
            <person name="Tesfaye S."/>
            <person name="Theodore J."/>
            <person name="Thoulutsang Y."/>
            <person name="Topham K."/>
            <person name="Towey S."/>
            <person name="Tsamla T."/>
            <person name="Tsomo N."/>
            <person name="Vallee D."/>
            <person name="Vassiliev H."/>
            <person name="Venkataraman V."/>
            <person name="Vinson J."/>
            <person name="Vo A."/>
            <person name="Wade C."/>
            <person name="Wang S."/>
            <person name="Wangchuk T."/>
            <person name="Wangdi T."/>
            <person name="Whittaker C."/>
            <person name="Wilkinson J."/>
            <person name="Wu Y."/>
            <person name="Wyman D."/>
            <person name="Yadav S."/>
            <person name="Yang S."/>
            <person name="Yang X."/>
            <person name="Yeager S."/>
            <person name="Yee E."/>
            <person name="Young G."/>
            <person name="Zainoun J."/>
            <person name="Zembeck L."/>
            <person name="Zimmer A."/>
            <person name="Zody M."/>
            <person name="Lander E."/>
        </authorList>
    </citation>
    <scope>NUCLEOTIDE SEQUENCE [LARGE SCALE GENOMIC DNA]</scope>
</reference>
<evidence type="ECO:0000256" key="11">
    <source>
        <dbReference type="RuleBase" id="RU361215"/>
    </source>
</evidence>
<dbReference type="Gene3D" id="3.40.532.10">
    <property type="entry name" value="Peptidase C12, ubiquitin carboxyl-terminal hydrolase"/>
    <property type="match status" value="1"/>
</dbReference>
<keyword evidence="4 7" id="KW-0833">Ubl conjugation pathway</keyword>
<protein>
    <recommendedName>
        <fullName evidence="7 11">Ubiquitin carboxyl-terminal hydrolase</fullName>
        <ecNumber evidence="7 11">3.4.19.12</ecNumber>
    </recommendedName>
</protein>
<evidence type="ECO:0000256" key="5">
    <source>
        <dbReference type="ARBA" id="ARBA00022801"/>
    </source>
</evidence>